<keyword evidence="4" id="KW-0012">Acyltransferase</keyword>
<evidence type="ECO:0000313" key="6">
    <source>
        <dbReference type="EMBL" id="ABU81760.1"/>
    </source>
</evidence>
<dbReference type="GeneID" id="5562402"/>
<dbReference type="PROSITE" id="PS51186">
    <property type="entry name" value="GNAT"/>
    <property type="match status" value="1"/>
</dbReference>
<dbReference type="KEGG" id="iho:Igni_0578"/>
<evidence type="ECO:0000256" key="3">
    <source>
        <dbReference type="ARBA" id="ARBA00022679"/>
    </source>
</evidence>
<accession>A8AA08</accession>
<dbReference type="GO" id="GO:0008080">
    <property type="term" value="F:N-acetyltransferase activity"/>
    <property type="evidence" value="ECO:0007669"/>
    <property type="project" value="InterPro"/>
</dbReference>
<name>A8AA08_IGNH4</name>
<dbReference type="SUPFAM" id="SSF55729">
    <property type="entry name" value="Acyl-CoA N-acyltransferases (Nat)"/>
    <property type="match status" value="1"/>
</dbReference>
<dbReference type="eggNOG" id="arCOG00833">
    <property type="taxonomic scope" value="Archaea"/>
</dbReference>
<proteinExistence type="inferred from homology"/>
<dbReference type="InterPro" id="IPR000182">
    <property type="entry name" value="GNAT_dom"/>
</dbReference>
<dbReference type="PANTHER" id="PTHR43420">
    <property type="entry name" value="ACETYLTRANSFERASE"/>
    <property type="match status" value="1"/>
</dbReference>
<dbReference type="InterPro" id="IPR006464">
    <property type="entry name" value="AcTrfase_RimI/Ard1"/>
</dbReference>
<keyword evidence="3 6" id="KW-0808">Transferase</keyword>
<dbReference type="InterPro" id="IPR050680">
    <property type="entry name" value="YpeA/RimI_acetyltransf"/>
</dbReference>
<sequence length="147" mass="16660">MKVRLRNPTPSDAKRIYEIEVSSFDHPFSFLVILSQVILHGDTSLVAEVNGKVVGYAIAAKEVDKKLHLLNFAVDPQYRGLGIGSALLESLEKLAKKKGLKSIYLEVEEDNYRAMRLYKKMGFVEVGRIRKYYPWGKDAIVMVKEVA</sequence>
<dbReference type="InterPro" id="IPR016181">
    <property type="entry name" value="Acyl_CoA_acyltransferase"/>
</dbReference>
<comment type="similarity">
    <text evidence="1">Belongs to the acetyltransferase family. RimI subfamily.</text>
</comment>
<dbReference type="CDD" id="cd04301">
    <property type="entry name" value="NAT_SF"/>
    <property type="match status" value="1"/>
</dbReference>
<keyword evidence="7" id="KW-1185">Reference proteome</keyword>
<evidence type="ECO:0000259" key="5">
    <source>
        <dbReference type="PROSITE" id="PS51186"/>
    </source>
</evidence>
<dbReference type="Proteomes" id="UP000000262">
    <property type="component" value="Chromosome"/>
</dbReference>
<dbReference type="RefSeq" id="WP_011998612.1">
    <property type="nucleotide sequence ID" value="NC_009776.1"/>
</dbReference>
<dbReference type="OrthoDB" id="43754at2157"/>
<evidence type="ECO:0000256" key="4">
    <source>
        <dbReference type="ARBA" id="ARBA00023315"/>
    </source>
</evidence>
<dbReference type="PANTHER" id="PTHR43420:SF12">
    <property type="entry name" value="N-ACETYLTRANSFERASE DOMAIN-CONTAINING PROTEIN"/>
    <property type="match status" value="1"/>
</dbReference>
<protein>
    <submittedName>
        <fullName evidence="6">Ribosomal-protein-alanine acetyltransferase</fullName>
    </submittedName>
</protein>
<evidence type="ECO:0000256" key="2">
    <source>
        <dbReference type="ARBA" id="ARBA00022490"/>
    </source>
</evidence>
<dbReference type="STRING" id="453591.Igni_0578"/>
<dbReference type="Gene3D" id="3.40.630.30">
    <property type="match status" value="1"/>
</dbReference>
<evidence type="ECO:0000256" key="1">
    <source>
        <dbReference type="ARBA" id="ARBA00005395"/>
    </source>
</evidence>
<evidence type="ECO:0000313" key="7">
    <source>
        <dbReference type="Proteomes" id="UP000000262"/>
    </source>
</evidence>
<feature type="domain" description="N-acetyltransferase" evidence="5">
    <location>
        <begin position="3"/>
        <end position="147"/>
    </location>
</feature>
<organism evidence="6 7">
    <name type="scientific">Ignicoccus hospitalis (strain KIN4/I / DSM 18386 / JCM 14125)</name>
    <dbReference type="NCBI Taxonomy" id="453591"/>
    <lineage>
        <taxon>Archaea</taxon>
        <taxon>Thermoproteota</taxon>
        <taxon>Thermoprotei</taxon>
        <taxon>Desulfurococcales</taxon>
        <taxon>Desulfurococcaceae</taxon>
        <taxon>Ignicoccus</taxon>
    </lineage>
</organism>
<dbReference type="Pfam" id="PF00583">
    <property type="entry name" value="Acetyltransf_1"/>
    <property type="match status" value="1"/>
</dbReference>
<dbReference type="HOGENOM" id="CLU_013985_23_0_2"/>
<gene>
    <name evidence="6" type="ordered locus">Igni_0578</name>
</gene>
<dbReference type="EMBL" id="CP000816">
    <property type="protein sequence ID" value="ABU81760.1"/>
    <property type="molecule type" value="Genomic_DNA"/>
</dbReference>
<dbReference type="PhylomeDB" id="A8AA08"/>
<dbReference type="AlphaFoldDB" id="A8AA08"/>
<dbReference type="NCBIfam" id="TIGR01575">
    <property type="entry name" value="rimI"/>
    <property type="match status" value="1"/>
</dbReference>
<reference evidence="6 7" key="1">
    <citation type="journal article" date="2008" name="Genome Biol.">
        <title>A genomic analysis of the archaeal system Ignicoccus hospitalis-Nanoarchaeum equitans.</title>
        <authorList>
            <person name="Podar M."/>
            <person name="Anderson I."/>
            <person name="Makarova K.S."/>
            <person name="Elkins J.G."/>
            <person name="Ivanova N."/>
            <person name="Wall M.A."/>
            <person name="Lykidis A."/>
            <person name="Mavromatis K."/>
            <person name="Sun H."/>
            <person name="Hudson M.E."/>
            <person name="Chen W."/>
            <person name="Deciu C."/>
            <person name="Hutchison D."/>
            <person name="Eads J.R."/>
            <person name="Anderson A."/>
            <person name="Fernandes F."/>
            <person name="Szeto E."/>
            <person name="Lapidus A."/>
            <person name="Kyrpides N.C."/>
            <person name="Saier M.H.Jr."/>
            <person name="Richardson P.M."/>
            <person name="Rachel R."/>
            <person name="Huber H."/>
            <person name="Eisen J.A."/>
            <person name="Koonin E.V."/>
            <person name="Keller M."/>
            <person name="Stetter K.O."/>
        </authorList>
    </citation>
    <scope>NUCLEOTIDE SEQUENCE [LARGE SCALE GENOMIC DNA]</scope>
    <source>
        <strain evidence="7">KIN4/I / DSM 18386 / JCM 14125</strain>
    </source>
</reference>
<keyword evidence="2" id="KW-0963">Cytoplasm</keyword>